<feature type="compositionally biased region" description="Gly residues" evidence="1">
    <location>
        <begin position="138"/>
        <end position="149"/>
    </location>
</feature>
<accession>A0A9P5U550</accession>
<dbReference type="AlphaFoldDB" id="A0A9P5U550"/>
<keyword evidence="3" id="KW-1185">Reference proteome</keyword>
<protein>
    <submittedName>
        <fullName evidence="2">Uncharacterized protein</fullName>
    </submittedName>
</protein>
<proteinExistence type="predicted"/>
<dbReference type="EMBL" id="JADNRY010000089">
    <property type="protein sequence ID" value="KAF9066304.1"/>
    <property type="molecule type" value="Genomic_DNA"/>
</dbReference>
<evidence type="ECO:0000313" key="3">
    <source>
        <dbReference type="Proteomes" id="UP000772434"/>
    </source>
</evidence>
<sequence length="165" mass="17402">MAVKVAESFSSIAFCGWKAKRWGERGWKAIMRVVSARINRRPQPLIERAQRTSILPHTLYRLRVAQNSRRVEGLPDLLRHDADVFLREGVLDELGGEGAGEEVGEEDLGAAEVEVAEEGGEGGGAGEAEGAHGDRDGAGGARGGGGGVEVLGEGRRCGEGPELCA</sequence>
<reference evidence="2" key="1">
    <citation type="submission" date="2020-11" db="EMBL/GenBank/DDBJ databases">
        <authorList>
            <consortium name="DOE Joint Genome Institute"/>
            <person name="Ahrendt S."/>
            <person name="Riley R."/>
            <person name="Andreopoulos W."/>
            <person name="Labutti K."/>
            <person name="Pangilinan J."/>
            <person name="Ruiz-Duenas F.J."/>
            <person name="Barrasa J.M."/>
            <person name="Sanchez-Garcia M."/>
            <person name="Camarero S."/>
            <person name="Miyauchi S."/>
            <person name="Serrano A."/>
            <person name="Linde D."/>
            <person name="Babiker R."/>
            <person name="Drula E."/>
            <person name="Ayuso-Fernandez I."/>
            <person name="Pacheco R."/>
            <person name="Padilla G."/>
            <person name="Ferreira P."/>
            <person name="Barriuso J."/>
            <person name="Kellner H."/>
            <person name="Castanera R."/>
            <person name="Alfaro M."/>
            <person name="Ramirez L."/>
            <person name="Pisabarro A.G."/>
            <person name="Kuo A."/>
            <person name="Tritt A."/>
            <person name="Lipzen A."/>
            <person name="He G."/>
            <person name="Yan M."/>
            <person name="Ng V."/>
            <person name="Cullen D."/>
            <person name="Martin F."/>
            <person name="Rosso M.-N."/>
            <person name="Henrissat B."/>
            <person name="Hibbett D."/>
            <person name="Martinez A.T."/>
            <person name="Grigoriev I.V."/>
        </authorList>
    </citation>
    <scope>NUCLEOTIDE SEQUENCE</scope>
    <source>
        <strain evidence="2">AH 40177</strain>
    </source>
</reference>
<dbReference type="Proteomes" id="UP000772434">
    <property type="component" value="Unassembled WGS sequence"/>
</dbReference>
<evidence type="ECO:0000256" key="1">
    <source>
        <dbReference type="SAM" id="MobiDB-lite"/>
    </source>
</evidence>
<comment type="caution">
    <text evidence="2">The sequence shown here is derived from an EMBL/GenBank/DDBJ whole genome shotgun (WGS) entry which is preliminary data.</text>
</comment>
<name>A0A9P5U550_9AGAR</name>
<organism evidence="2 3">
    <name type="scientific">Rhodocollybia butyracea</name>
    <dbReference type="NCBI Taxonomy" id="206335"/>
    <lineage>
        <taxon>Eukaryota</taxon>
        <taxon>Fungi</taxon>
        <taxon>Dikarya</taxon>
        <taxon>Basidiomycota</taxon>
        <taxon>Agaricomycotina</taxon>
        <taxon>Agaricomycetes</taxon>
        <taxon>Agaricomycetidae</taxon>
        <taxon>Agaricales</taxon>
        <taxon>Marasmiineae</taxon>
        <taxon>Omphalotaceae</taxon>
        <taxon>Rhodocollybia</taxon>
    </lineage>
</organism>
<feature type="region of interest" description="Disordered" evidence="1">
    <location>
        <begin position="116"/>
        <end position="165"/>
    </location>
</feature>
<gene>
    <name evidence="2" type="ORF">BDP27DRAFT_1365719</name>
</gene>
<evidence type="ECO:0000313" key="2">
    <source>
        <dbReference type="EMBL" id="KAF9066304.1"/>
    </source>
</evidence>